<dbReference type="Pfam" id="PF13041">
    <property type="entry name" value="PPR_2"/>
    <property type="match status" value="1"/>
</dbReference>
<evidence type="ECO:0000313" key="4">
    <source>
        <dbReference type="Proteomes" id="UP000541444"/>
    </source>
</evidence>
<keyword evidence="1" id="KW-0677">Repeat</keyword>
<dbReference type="EMBL" id="JACGCM010002332">
    <property type="protein sequence ID" value="KAF6141147.1"/>
    <property type="molecule type" value="Genomic_DNA"/>
</dbReference>
<dbReference type="AlphaFoldDB" id="A0A7J7LEU3"/>
<gene>
    <name evidence="3" type="ORF">GIB67_006592</name>
</gene>
<dbReference type="InterPro" id="IPR046960">
    <property type="entry name" value="PPR_At4g14850-like_plant"/>
</dbReference>
<proteinExistence type="predicted"/>
<dbReference type="NCBIfam" id="TIGR00756">
    <property type="entry name" value="PPR"/>
    <property type="match status" value="1"/>
</dbReference>
<evidence type="ECO:0000256" key="2">
    <source>
        <dbReference type="PROSITE-ProRule" id="PRU00708"/>
    </source>
</evidence>
<name>A0A7J7LEU3_9MAGN</name>
<dbReference type="GO" id="GO:0009451">
    <property type="term" value="P:RNA modification"/>
    <property type="evidence" value="ECO:0007669"/>
    <property type="project" value="InterPro"/>
</dbReference>
<evidence type="ECO:0000256" key="1">
    <source>
        <dbReference type="ARBA" id="ARBA00022737"/>
    </source>
</evidence>
<dbReference type="PROSITE" id="PS51375">
    <property type="entry name" value="PPR"/>
    <property type="match status" value="1"/>
</dbReference>
<dbReference type="Gene3D" id="1.25.40.10">
    <property type="entry name" value="Tetratricopeptide repeat domain"/>
    <property type="match status" value="1"/>
</dbReference>
<organism evidence="3 4">
    <name type="scientific">Kingdonia uniflora</name>
    <dbReference type="NCBI Taxonomy" id="39325"/>
    <lineage>
        <taxon>Eukaryota</taxon>
        <taxon>Viridiplantae</taxon>
        <taxon>Streptophyta</taxon>
        <taxon>Embryophyta</taxon>
        <taxon>Tracheophyta</taxon>
        <taxon>Spermatophyta</taxon>
        <taxon>Magnoliopsida</taxon>
        <taxon>Ranunculales</taxon>
        <taxon>Circaeasteraceae</taxon>
        <taxon>Kingdonia</taxon>
    </lineage>
</organism>
<sequence>MTISWNVGDWNSMISGLATHGLAYDAFEMFRKMERMDIEPNEITFLGVLSACSHRGAGHLEKALKVLQDCPLKLMFWHGRLFLAPA</sequence>
<dbReference type="InterPro" id="IPR002885">
    <property type="entry name" value="PPR_rpt"/>
</dbReference>
<dbReference type="Proteomes" id="UP000541444">
    <property type="component" value="Unassembled WGS sequence"/>
</dbReference>
<reference evidence="3 4" key="1">
    <citation type="journal article" date="2020" name="IScience">
        <title>Genome Sequencing of the Endangered Kingdonia uniflora (Circaeasteraceae, Ranunculales) Reveals Potential Mechanisms of Evolutionary Specialization.</title>
        <authorList>
            <person name="Sun Y."/>
            <person name="Deng T."/>
            <person name="Zhang A."/>
            <person name="Moore M.J."/>
            <person name="Landis J.B."/>
            <person name="Lin N."/>
            <person name="Zhang H."/>
            <person name="Zhang X."/>
            <person name="Huang J."/>
            <person name="Zhang X."/>
            <person name="Sun H."/>
            <person name="Wang H."/>
        </authorList>
    </citation>
    <scope>NUCLEOTIDE SEQUENCE [LARGE SCALE GENOMIC DNA]</scope>
    <source>
        <strain evidence="3">TB1705</strain>
        <tissue evidence="3">Leaf</tissue>
    </source>
</reference>
<protein>
    <recommendedName>
        <fullName evidence="5">Pentatricopeptide repeat-containing protein</fullName>
    </recommendedName>
</protein>
<accession>A0A7J7LEU3</accession>
<feature type="repeat" description="PPR" evidence="2">
    <location>
        <begin position="6"/>
        <end position="40"/>
    </location>
</feature>
<dbReference type="OrthoDB" id="185373at2759"/>
<evidence type="ECO:0000313" key="3">
    <source>
        <dbReference type="EMBL" id="KAF6141147.1"/>
    </source>
</evidence>
<dbReference type="GO" id="GO:0003723">
    <property type="term" value="F:RNA binding"/>
    <property type="evidence" value="ECO:0007669"/>
    <property type="project" value="InterPro"/>
</dbReference>
<dbReference type="InterPro" id="IPR011990">
    <property type="entry name" value="TPR-like_helical_dom_sf"/>
</dbReference>
<dbReference type="PANTHER" id="PTHR47926:SF347">
    <property type="entry name" value="PENTATRICOPEPTIDE REPEAT-CONTAINING PROTEIN"/>
    <property type="match status" value="1"/>
</dbReference>
<comment type="caution">
    <text evidence="3">The sequence shown here is derived from an EMBL/GenBank/DDBJ whole genome shotgun (WGS) entry which is preliminary data.</text>
</comment>
<keyword evidence="4" id="KW-1185">Reference proteome</keyword>
<dbReference type="PANTHER" id="PTHR47926">
    <property type="entry name" value="PENTATRICOPEPTIDE REPEAT-CONTAINING PROTEIN"/>
    <property type="match status" value="1"/>
</dbReference>
<evidence type="ECO:0008006" key="5">
    <source>
        <dbReference type="Google" id="ProtNLM"/>
    </source>
</evidence>